<organism evidence="2 3">
    <name type="scientific">Diaporthe helianthi</name>
    <dbReference type="NCBI Taxonomy" id="158607"/>
    <lineage>
        <taxon>Eukaryota</taxon>
        <taxon>Fungi</taxon>
        <taxon>Dikarya</taxon>
        <taxon>Ascomycota</taxon>
        <taxon>Pezizomycotina</taxon>
        <taxon>Sordariomycetes</taxon>
        <taxon>Sordariomycetidae</taxon>
        <taxon>Diaporthales</taxon>
        <taxon>Diaporthaceae</taxon>
        <taxon>Diaporthe</taxon>
    </lineage>
</organism>
<feature type="compositionally biased region" description="Basic and acidic residues" evidence="1">
    <location>
        <begin position="37"/>
        <end position="48"/>
    </location>
</feature>
<feature type="compositionally biased region" description="Basic and acidic residues" evidence="1">
    <location>
        <begin position="575"/>
        <end position="603"/>
    </location>
</feature>
<feature type="region of interest" description="Disordered" evidence="1">
    <location>
        <begin position="521"/>
        <end position="549"/>
    </location>
</feature>
<reference evidence="2" key="1">
    <citation type="submission" date="2017-09" db="EMBL/GenBank/DDBJ databases">
        <title>Polyketide synthases of a Diaporthe helianthi virulent isolate.</title>
        <authorList>
            <person name="Baroncelli R."/>
        </authorList>
    </citation>
    <scope>NUCLEOTIDE SEQUENCE [LARGE SCALE GENOMIC DNA]</scope>
    <source>
        <strain evidence="2">7/96</strain>
    </source>
</reference>
<dbReference type="Proteomes" id="UP000094444">
    <property type="component" value="Unassembled WGS sequence"/>
</dbReference>
<evidence type="ECO:0000313" key="2">
    <source>
        <dbReference type="EMBL" id="POS71587.1"/>
    </source>
</evidence>
<dbReference type="InParanoid" id="A0A2P5HMY2"/>
<accession>A0A2P5HMY2</accession>
<feature type="region of interest" description="Disordered" evidence="1">
    <location>
        <begin position="197"/>
        <end position="244"/>
    </location>
</feature>
<feature type="region of interest" description="Disordered" evidence="1">
    <location>
        <begin position="1"/>
        <end position="57"/>
    </location>
</feature>
<feature type="compositionally biased region" description="Low complexity" evidence="1">
    <location>
        <begin position="23"/>
        <end position="34"/>
    </location>
</feature>
<proteinExistence type="predicted"/>
<evidence type="ECO:0000256" key="1">
    <source>
        <dbReference type="SAM" id="MobiDB-lite"/>
    </source>
</evidence>
<gene>
    <name evidence="2" type="ORF">DHEL01_v210016</name>
</gene>
<evidence type="ECO:0000313" key="3">
    <source>
        <dbReference type="Proteomes" id="UP000094444"/>
    </source>
</evidence>
<sequence length="808" mass="90215">MDPDGGRKPDEQKATGGPSNVKVGGSSRDSGGVRAPTFDEMRRIKQESVDEESDGKSWMMSCTEPGTCCSFCKSMDKLGQKKNVTEAAWARFEEWTNASGLSSDFFPTQVQEVLAQFAKFYDACADALMTLASEAAKAHRGYQDINLDMVSRVSRELRDGFQSFPHSKPRAIEMARAEIEALNTAKPNFIDLKGRHEDLKEDGSDPSGASSNDPNRKDKKNDDGGGNNLRADEHDNGKDTRDKATRERQWKILLADQRGLTQDQLDTRMKGHLRPCPEISEKRAQELGDACAQFIRQFHDGWAMVEIPSVPESWSLACALHRAVCIHLGSKAPSLAAMSWMYENKWNRSGAMDKLKPADDDDDWVSTDRAMVFETMGRVRGLDRKLIVFGIYSNIQGPENHVFARYMHNEPTKEPIEDYVWIHETREQGTDQVKYMPIVDPYDVVTVEKRREINRMLGDETEIGVMAIIYLREALEKRGKKMTDIPKRRTTEWAKVLSSRDRSEWENLVDTYLDDMIVTKKNEQAAPVPEPDLQTPRPIPNNMSMSDDDTIGLTEEKARQPSFADPRELGKAKDHNMAEAQEHCEDPEGRGDTWGEKQMKSRDLSSNVKGTGDKTTAGAGTQRGVRDKGRPIPIPRNQRGSYSSAEFLRNDPDPDPSSIDKHKRRATPDFSQPQKKKSKRSGGMKYKAPSRGVPDEDEEFLERLESIRPMLSEYMKPGDTVVDGASRLLAAAGRLGLQNNPRSAAIGQSVLGSQAPSEPNGGEIRPDQDEENVGDAALDPNEENVGEEFSEWEGLSPPGGSDSNEGQD</sequence>
<dbReference type="EMBL" id="MAVT02001226">
    <property type="protein sequence ID" value="POS71587.1"/>
    <property type="molecule type" value="Genomic_DNA"/>
</dbReference>
<protein>
    <submittedName>
        <fullName evidence="2">Uncharacterized protein</fullName>
    </submittedName>
</protein>
<dbReference type="OrthoDB" id="10685978at2759"/>
<feature type="compositionally biased region" description="Acidic residues" evidence="1">
    <location>
        <begin position="780"/>
        <end position="791"/>
    </location>
</feature>
<keyword evidence="3" id="KW-1185">Reference proteome</keyword>
<dbReference type="AlphaFoldDB" id="A0A2P5HMY2"/>
<feature type="compositionally biased region" description="Basic and acidic residues" evidence="1">
    <location>
        <begin position="1"/>
        <end position="13"/>
    </location>
</feature>
<name>A0A2P5HMY2_DIAHE</name>
<feature type="compositionally biased region" description="Basic and acidic residues" evidence="1">
    <location>
        <begin position="230"/>
        <end position="244"/>
    </location>
</feature>
<feature type="region of interest" description="Disordered" evidence="1">
    <location>
        <begin position="575"/>
        <end position="699"/>
    </location>
</feature>
<feature type="compositionally biased region" description="Low complexity" evidence="1">
    <location>
        <begin position="609"/>
        <end position="620"/>
    </location>
</feature>
<feature type="compositionally biased region" description="Basic and acidic residues" evidence="1">
    <location>
        <begin position="214"/>
        <end position="223"/>
    </location>
</feature>
<feature type="region of interest" description="Disordered" evidence="1">
    <location>
        <begin position="737"/>
        <end position="808"/>
    </location>
</feature>
<comment type="caution">
    <text evidence="2">The sequence shown here is derived from an EMBL/GenBank/DDBJ whole genome shotgun (WGS) entry which is preliminary data.</text>
</comment>